<evidence type="ECO:0000313" key="10">
    <source>
        <dbReference type="EMBL" id="TGE34910.1"/>
    </source>
</evidence>
<dbReference type="Proteomes" id="UP000298460">
    <property type="component" value="Unassembled WGS sequence"/>
</dbReference>
<reference evidence="10 11" key="1">
    <citation type="submission" date="2019-03" db="EMBL/GenBank/DDBJ databases">
        <title>Draft Genome Sequence of Desulfosporosinus fructosivorans Strain 63.6F, Isolated from Marine Sediment in the Baltic Sea.</title>
        <authorList>
            <person name="Hausmann B."/>
            <person name="Vandieken V."/>
            <person name="Pjevac P."/>
            <person name="Schreck K."/>
            <person name="Herbold C.W."/>
            <person name="Loy A."/>
        </authorList>
    </citation>
    <scope>NUCLEOTIDE SEQUENCE [LARGE SCALE GENOMIC DNA]</scope>
    <source>
        <strain evidence="10 11">63.6F</strain>
    </source>
</reference>
<feature type="transmembrane region" description="Helical" evidence="9">
    <location>
        <begin position="243"/>
        <end position="262"/>
    </location>
</feature>
<evidence type="ECO:0000256" key="6">
    <source>
        <dbReference type="ARBA" id="ARBA00022847"/>
    </source>
</evidence>
<dbReference type="InterPro" id="IPR001463">
    <property type="entry name" value="Na/Ala_symport"/>
</dbReference>
<dbReference type="PANTHER" id="PTHR30330">
    <property type="entry name" value="AGSS FAMILY TRANSPORTER, SODIUM-ALANINE"/>
    <property type="match status" value="1"/>
</dbReference>
<evidence type="ECO:0000256" key="5">
    <source>
        <dbReference type="ARBA" id="ARBA00022692"/>
    </source>
</evidence>
<organism evidence="10 11">
    <name type="scientific">Desulfosporosinus fructosivorans</name>
    <dbReference type="NCBI Taxonomy" id="2018669"/>
    <lineage>
        <taxon>Bacteria</taxon>
        <taxon>Bacillati</taxon>
        <taxon>Bacillota</taxon>
        <taxon>Clostridia</taxon>
        <taxon>Eubacteriales</taxon>
        <taxon>Desulfitobacteriaceae</taxon>
        <taxon>Desulfosporosinus</taxon>
    </lineage>
</organism>
<dbReference type="NCBIfam" id="TIGR00835">
    <property type="entry name" value="agcS"/>
    <property type="match status" value="1"/>
</dbReference>
<dbReference type="EMBL" id="SPQQ01000025">
    <property type="protein sequence ID" value="TGE34910.1"/>
    <property type="molecule type" value="Genomic_DNA"/>
</dbReference>
<feature type="transmembrane region" description="Helical" evidence="9">
    <location>
        <begin position="143"/>
        <end position="163"/>
    </location>
</feature>
<dbReference type="RefSeq" id="WP_135552897.1">
    <property type="nucleotide sequence ID" value="NZ_SPQQ01000025.1"/>
</dbReference>
<dbReference type="OrthoDB" id="9804874at2"/>
<dbReference type="PANTHER" id="PTHR30330:SF3">
    <property type="entry name" value="TRANSCRIPTIONAL REGULATOR, LRP FAMILY"/>
    <property type="match status" value="1"/>
</dbReference>
<dbReference type="AlphaFoldDB" id="A0A4Z0QWW7"/>
<comment type="caution">
    <text evidence="10">The sequence shown here is derived from an EMBL/GenBank/DDBJ whole genome shotgun (WGS) entry which is preliminary data.</text>
</comment>
<keyword evidence="8 9" id="KW-0472">Membrane</keyword>
<dbReference type="PRINTS" id="PR00175">
    <property type="entry name" value="NAALASMPORT"/>
</dbReference>
<dbReference type="FunFam" id="1.20.1740.10:FF:000004">
    <property type="entry name" value="Sodium:alanine symporter family protein"/>
    <property type="match status" value="1"/>
</dbReference>
<keyword evidence="7 9" id="KW-1133">Transmembrane helix</keyword>
<dbReference type="GO" id="GO:0005283">
    <property type="term" value="F:amino acid:sodium symporter activity"/>
    <property type="evidence" value="ECO:0007669"/>
    <property type="project" value="InterPro"/>
</dbReference>
<evidence type="ECO:0000256" key="4">
    <source>
        <dbReference type="ARBA" id="ARBA00022475"/>
    </source>
</evidence>
<keyword evidence="3 9" id="KW-0813">Transport</keyword>
<keyword evidence="6 9" id="KW-0769">Symport</keyword>
<evidence type="ECO:0000256" key="1">
    <source>
        <dbReference type="ARBA" id="ARBA00004651"/>
    </source>
</evidence>
<keyword evidence="5 9" id="KW-0812">Transmembrane</keyword>
<feature type="transmembrane region" description="Helical" evidence="9">
    <location>
        <begin position="209"/>
        <end position="231"/>
    </location>
</feature>
<dbReference type="Gene3D" id="1.20.1740.10">
    <property type="entry name" value="Amino acid/polyamine transporter I"/>
    <property type="match status" value="1"/>
</dbReference>
<comment type="subcellular location">
    <subcellularLocation>
        <location evidence="1 9">Cell membrane</location>
        <topology evidence="1 9">Multi-pass membrane protein</topology>
    </subcellularLocation>
</comment>
<evidence type="ECO:0000256" key="9">
    <source>
        <dbReference type="RuleBase" id="RU363064"/>
    </source>
</evidence>
<comment type="similarity">
    <text evidence="2 9">Belongs to the alanine or glycine:cation symporter (AGCS) (TC 2.A.25) family.</text>
</comment>
<keyword evidence="4 9" id="KW-1003">Cell membrane</keyword>
<gene>
    <name evidence="10" type="ORF">E4K67_28310</name>
</gene>
<dbReference type="Pfam" id="PF01235">
    <property type="entry name" value="Na_Ala_symp"/>
    <property type="match status" value="1"/>
</dbReference>
<feature type="transmembrane region" description="Helical" evidence="9">
    <location>
        <begin position="178"/>
        <end position="197"/>
    </location>
</feature>
<feature type="transmembrane region" description="Helical" evidence="9">
    <location>
        <begin position="390"/>
        <end position="408"/>
    </location>
</feature>
<dbReference type="GO" id="GO:0005886">
    <property type="term" value="C:plasma membrane"/>
    <property type="evidence" value="ECO:0007669"/>
    <property type="project" value="UniProtKB-SubCell"/>
</dbReference>
<evidence type="ECO:0000256" key="3">
    <source>
        <dbReference type="ARBA" id="ARBA00022448"/>
    </source>
</evidence>
<evidence type="ECO:0000256" key="7">
    <source>
        <dbReference type="ARBA" id="ARBA00022989"/>
    </source>
</evidence>
<sequence length="459" mass="48568">METFHNIIIWANGYLWGPPMLVLLFGTHLFLTYRTRFIQKYIFKAIKLSVTKDSKAEGDVSQFGALATALAATIGTGNIVGVATAVALGGPGAVLWCWLTGVFGIATKYSEALLAVKYRVKTSDGTMLGGPMYALENGLGQKWLAVLFSIFTAIAAFGIGNAVQANSVSSMVYETFNISPYISGAIMAILTGVVIIGGVKSIARVCEKLVPFMAIVYVLGCIVILVINSAYVGPAIALIFKSAFTPQAAGGGFAGASIMMAARYGISRGLFSNESGLGSAPIVAAAAQTRNPVRQALVSATGTFWDTVVVCAMTGIVLVSSIMSSPAITDGLQGAALTKAAFGLIPVVGPLVLTFGLLTFVFSTILGWSYYGERAIEYLFGKVAIMPYRIAWVVVVFLGSIMALPVVWDMADAMNALMALPNLIALILLSGVIVAETKKYLWEDNLDEISTDPIRVIEK</sequence>
<feature type="transmembrane region" description="Helical" evidence="9">
    <location>
        <begin position="343"/>
        <end position="369"/>
    </location>
</feature>
<protein>
    <submittedName>
        <fullName evidence="10">Alanine:cation symporter family protein</fullName>
    </submittedName>
</protein>
<evidence type="ECO:0000313" key="11">
    <source>
        <dbReference type="Proteomes" id="UP000298460"/>
    </source>
</evidence>
<feature type="transmembrane region" description="Helical" evidence="9">
    <location>
        <begin position="304"/>
        <end position="323"/>
    </location>
</feature>
<feature type="transmembrane region" description="Helical" evidence="9">
    <location>
        <begin position="414"/>
        <end position="435"/>
    </location>
</feature>
<accession>A0A4Z0QWW7</accession>
<evidence type="ECO:0000256" key="2">
    <source>
        <dbReference type="ARBA" id="ARBA00009261"/>
    </source>
</evidence>
<keyword evidence="11" id="KW-1185">Reference proteome</keyword>
<evidence type="ECO:0000256" key="8">
    <source>
        <dbReference type="ARBA" id="ARBA00023136"/>
    </source>
</evidence>
<name>A0A4Z0QWW7_9FIRM</name>
<feature type="transmembrane region" description="Helical" evidence="9">
    <location>
        <begin position="14"/>
        <end position="33"/>
    </location>
</feature>
<proteinExistence type="inferred from homology"/>